<evidence type="ECO:0000313" key="2">
    <source>
        <dbReference type="Proteomes" id="UP000314294"/>
    </source>
</evidence>
<reference evidence="1 2" key="1">
    <citation type="submission" date="2019-03" db="EMBL/GenBank/DDBJ databases">
        <title>First draft genome of Liparis tanakae, snailfish: a comprehensive survey of snailfish specific genes.</title>
        <authorList>
            <person name="Kim W."/>
            <person name="Song I."/>
            <person name="Jeong J.-H."/>
            <person name="Kim D."/>
            <person name="Kim S."/>
            <person name="Ryu S."/>
            <person name="Song J.Y."/>
            <person name="Lee S.K."/>
        </authorList>
    </citation>
    <scope>NUCLEOTIDE SEQUENCE [LARGE SCALE GENOMIC DNA]</scope>
    <source>
        <tissue evidence="1">Muscle</tissue>
    </source>
</reference>
<proteinExistence type="predicted"/>
<organism evidence="1 2">
    <name type="scientific">Liparis tanakae</name>
    <name type="common">Tanaka's snailfish</name>
    <dbReference type="NCBI Taxonomy" id="230148"/>
    <lineage>
        <taxon>Eukaryota</taxon>
        <taxon>Metazoa</taxon>
        <taxon>Chordata</taxon>
        <taxon>Craniata</taxon>
        <taxon>Vertebrata</taxon>
        <taxon>Euteleostomi</taxon>
        <taxon>Actinopterygii</taxon>
        <taxon>Neopterygii</taxon>
        <taxon>Teleostei</taxon>
        <taxon>Neoteleostei</taxon>
        <taxon>Acanthomorphata</taxon>
        <taxon>Eupercaria</taxon>
        <taxon>Perciformes</taxon>
        <taxon>Cottioidei</taxon>
        <taxon>Cottales</taxon>
        <taxon>Liparidae</taxon>
        <taxon>Liparis</taxon>
    </lineage>
</organism>
<keyword evidence="2" id="KW-1185">Reference proteome</keyword>
<dbReference type="EMBL" id="SRLO01000153">
    <property type="protein sequence ID" value="TNN71180.1"/>
    <property type="molecule type" value="Genomic_DNA"/>
</dbReference>
<accession>A0A4Z2I047</accession>
<evidence type="ECO:0000313" key="1">
    <source>
        <dbReference type="EMBL" id="TNN71180.1"/>
    </source>
</evidence>
<name>A0A4Z2I047_9TELE</name>
<dbReference type="Proteomes" id="UP000314294">
    <property type="component" value="Unassembled WGS sequence"/>
</dbReference>
<protein>
    <submittedName>
        <fullName evidence="1">Uncharacterized protein</fullName>
    </submittedName>
</protein>
<gene>
    <name evidence="1" type="ORF">EYF80_018528</name>
</gene>
<dbReference type="AlphaFoldDB" id="A0A4Z2I047"/>
<comment type="caution">
    <text evidence="1">The sequence shown here is derived from an EMBL/GenBank/DDBJ whole genome shotgun (WGS) entry which is preliminary data.</text>
</comment>
<sequence length="89" mass="9611">MDGYKEGESEIFVSKTLVDEMQRMLMVMVGGRRASPSLPVSGLWQAVLSMLDMPCSPQALVLLWSAKSQGQIACNRPLSESAVLLGALV</sequence>